<protein>
    <submittedName>
        <fullName evidence="1">Uncharacterized protein</fullName>
    </submittedName>
</protein>
<sequence length="41" mass="4939">MNINAMMYDLEELFQLRNKNNPEVEIGFAPGMEEYMIRTER</sequence>
<proteinExistence type="predicted"/>
<evidence type="ECO:0000313" key="2">
    <source>
        <dbReference type="Proteomes" id="UP000027661"/>
    </source>
</evidence>
<accession>A0A069SIG7</accession>
<dbReference type="AlphaFoldDB" id="A0A069SIG7"/>
<organism evidence="1 2">
    <name type="scientific">Phocaeicola vulgatus str. 3975 RP4</name>
    <dbReference type="NCBI Taxonomy" id="1339352"/>
    <lineage>
        <taxon>Bacteria</taxon>
        <taxon>Pseudomonadati</taxon>
        <taxon>Bacteroidota</taxon>
        <taxon>Bacteroidia</taxon>
        <taxon>Bacteroidales</taxon>
        <taxon>Bacteroidaceae</taxon>
        <taxon>Phocaeicola</taxon>
    </lineage>
</organism>
<name>A0A069SIG7_PHOVU</name>
<reference evidence="1 2" key="1">
    <citation type="submission" date="2014-04" db="EMBL/GenBank/DDBJ databases">
        <authorList>
            <person name="Sears C."/>
            <person name="Carroll K."/>
            <person name="Sack B.R."/>
            <person name="Qadri F."/>
            <person name="Myers L.L."/>
            <person name="Chung G.-T."/>
            <person name="Escheverria P."/>
            <person name="Fraser C.M."/>
            <person name="Sadzewicz L."/>
            <person name="Shefchek K.A."/>
            <person name="Tallon L."/>
            <person name="Das S.P."/>
            <person name="Daugherty S."/>
            <person name="Mongodin E.F."/>
        </authorList>
    </citation>
    <scope>NUCLEOTIDE SEQUENCE [LARGE SCALE GENOMIC DNA]</scope>
    <source>
        <strain evidence="1 2">3975 RP4</strain>
    </source>
</reference>
<dbReference type="PATRIC" id="fig|1339352.3.peg.3046"/>
<comment type="caution">
    <text evidence="1">The sequence shown here is derived from an EMBL/GenBank/DDBJ whole genome shotgun (WGS) entry which is preliminary data.</text>
</comment>
<dbReference type="Proteomes" id="UP000027661">
    <property type="component" value="Unassembled WGS sequence"/>
</dbReference>
<gene>
    <name evidence="1" type="ORF">M099_3203</name>
</gene>
<evidence type="ECO:0000313" key="1">
    <source>
        <dbReference type="EMBL" id="KDS49427.1"/>
    </source>
</evidence>
<dbReference type="EMBL" id="JNHM01000076">
    <property type="protein sequence ID" value="KDS49427.1"/>
    <property type="molecule type" value="Genomic_DNA"/>
</dbReference>